<feature type="transmembrane region" description="Helical" evidence="2">
    <location>
        <begin position="75"/>
        <end position="100"/>
    </location>
</feature>
<evidence type="ECO:0000313" key="3">
    <source>
        <dbReference type="EMBL" id="SNQ28556.1"/>
    </source>
</evidence>
<dbReference type="PANTHER" id="PTHR35335:SF1">
    <property type="entry name" value="UPF0716 PROTEIN FXSA"/>
    <property type="match status" value="1"/>
</dbReference>
<dbReference type="NCBIfam" id="NF008528">
    <property type="entry name" value="PRK11463.1-2"/>
    <property type="match status" value="1"/>
</dbReference>
<feature type="compositionally biased region" description="Basic and acidic residues" evidence="1">
    <location>
        <begin position="159"/>
        <end position="180"/>
    </location>
</feature>
<name>A0A217EEE7_9GAMM</name>
<dbReference type="AlphaFoldDB" id="A0A217EEE7"/>
<dbReference type="RefSeq" id="WP_088822599.1">
    <property type="nucleotide sequence ID" value="NZ_FZLN01000001.1"/>
</dbReference>
<dbReference type="Proteomes" id="UP000243463">
    <property type="component" value="Unassembled WGS sequence"/>
</dbReference>
<dbReference type="InterPro" id="IPR007313">
    <property type="entry name" value="FxsA"/>
</dbReference>
<evidence type="ECO:0000256" key="2">
    <source>
        <dbReference type="SAM" id="Phobius"/>
    </source>
</evidence>
<sequence>MNVVLMVIIGAVVEIAVWVAAAQFISGWYIFFWFIAAAIIGFKLLRSSASSIMPQMQQMQMTGQLNADATVSRKIATAVAGVLFIIPGLISDLLALLILLPPVQKMVVRTVMGAMAKRQQAMMEKMMGGQAGGPFADLMKQMQNQAGGQPRGGSNVIDGEAREVTPDTKRIDSKDVKKNK</sequence>
<feature type="region of interest" description="Disordered" evidence="1">
    <location>
        <begin position="143"/>
        <end position="180"/>
    </location>
</feature>
<dbReference type="Pfam" id="PF04186">
    <property type="entry name" value="FxsA"/>
    <property type="match status" value="1"/>
</dbReference>
<keyword evidence="2" id="KW-0812">Transmembrane</keyword>
<dbReference type="GO" id="GO:0016020">
    <property type="term" value="C:membrane"/>
    <property type="evidence" value="ECO:0007669"/>
    <property type="project" value="InterPro"/>
</dbReference>
<accession>A0A217EEE7</accession>
<evidence type="ECO:0000256" key="1">
    <source>
        <dbReference type="SAM" id="MobiDB-lite"/>
    </source>
</evidence>
<keyword evidence="2" id="KW-1133">Transmembrane helix</keyword>
<organism evidence="3 4">
    <name type="scientific">Acinetobacter apis</name>
    <dbReference type="NCBI Taxonomy" id="1229165"/>
    <lineage>
        <taxon>Bacteria</taxon>
        <taxon>Pseudomonadati</taxon>
        <taxon>Pseudomonadota</taxon>
        <taxon>Gammaproteobacteria</taxon>
        <taxon>Moraxellales</taxon>
        <taxon>Moraxellaceae</taxon>
        <taxon>Acinetobacter</taxon>
    </lineage>
</organism>
<dbReference type="PANTHER" id="PTHR35335">
    <property type="entry name" value="UPF0716 PROTEIN FXSA"/>
    <property type="match status" value="1"/>
</dbReference>
<reference evidence="4" key="1">
    <citation type="submission" date="2017-06" db="EMBL/GenBank/DDBJ databases">
        <authorList>
            <person name="Varghese N."/>
            <person name="Submissions S."/>
        </authorList>
    </citation>
    <scope>NUCLEOTIDE SEQUENCE [LARGE SCALE GENOMIC DNA]</scope>
    <source>
        <strain evidence="4">ANC 5114</strain>
    </source>
</reference>
<keyword evidence="2" id="KW-0472">Membrane</keyword>
<keyword evidence="4" id="KW-1185">Reference proteome</keyword>
<proteinExistence type="predicted"/>
<dbReference type="OrthoDB" id="6712592at2"/>
<feature type="transmembrane region" description="Helical" evidence="2">
    <location>
        <begin position="31"/>
        <end position="54"/>
    </location>
</feature>
<gene>
    <name evidence="3" type="ORF">SAMN05444584_0480</name>
</gene>
<dbReference type="EMBL" id="FZLN01000001">
    <property type="protein sequence ID" value="SNQ28556.1"/>
    <property type="molecule type" value="Genomic_DNA"/>
</dbReference>
<evidence type="ECO:0000313" key="4">
    <source>
        <dbReference type="Proteomes" id="UP000243463"/>
    </source>
</evidence>
<protein>
    <submittedName>
        <fullName evidence="3">UPF0716 protein FxsA</fullName>
    </submittedName>
</protein>